<feature type="region of interest" description="Disordered" evidence="1">
    <location>
        <begin position="149"/>
        <end position="205"/>
    </location>
</feature>
<organism evidence="2">
    <name type="scientific">Attheya septentrionalis</name>
    <dbReference type="NCBI Taxonomy" id="420275"/>
    <lineage>
        <taxon>Eukaryota</taxon>
        <taxon>Sar</taxon>
        <taxon>Stramenopiles</taxon>
        <taxon>Ochrophyta</taxon>
        <taxon>Bacillariophyta</taxon>
        <taxon>Coscinodiscophyceae</taxon>
        <taxon>Chaetocerotophycidae</taxon>
        <taxon>Chaetocerotales</taxon>
        <taxon>Attheyaceae</taxon>
        <taxon>Attheya</taxon>
    </lineage>
</organism>
<feature type="compositionally biased region" description="Basic and acidic residues" evidence="1">
    <location>
        <begin position="18"/>
        <end position="30"/>
    </location>
</feature>
<protein>
    <submittedName>
        <fullName evidence="2">Uncharacterized protein</fullName>
    </submittedName>
</protein>
<evidence type="ECO:0000313" key="2">
    <source>
        <dbReference type="EMBL" id="CAD9808369.1"/>
    </source>
</evidence>
<proteinExistence type="predicted"/>
<feature type="compositionally biased region" description="Basic and acidic residues" evidence="1">
    <location>
        <begin position="180"/>
        <end position="189"/>
    </location>
</feature>
<evidence type="ECO:0000256" key="1">
    <source>
        <dbReference type="SAM" id="MobiDB-lite"/>
    </source>
</evidence>
<accession>A0A7S2U4P3</accession>
<dbReference type="AlphaFoldDB" id="A0A7S2U4P3"/>
<reference evidence="2" key="1">
    <citation type="submission" date="2021-01" db="EMBL/GenBank/DDBJ databases">
        <authorList>
            <person name="Corre E."/>
            <person name="Pelletier E."/>
            <person name="Niang G."/>
            <person name="Scheremetjew M."/>
            <person name="Finn R."/>
            <person name="Kale V."/>
            <person name="Holt S."/>
            <person name="Cochrane G."/>
            <person name="Meng A."/>
            <person name="Brown T."/>
            <person name="Cohen L."/>
        </authorList>
    </citation>
    <scope>NUCLEOTIDE SEQUENCE</scope>
    <source>
        <strain evidence="2">CCMP2084</strain>
    </source>
</reference>
<name>A0A7S2U4P3_9STRA</name>
<dbReference type="EMBL" id="HBHQ01000308">
    <property type="protein sequence ID" value="CAD9808369.1"/>
    <property type="molecule type" value="Transcribed_RNA"/>
</dbReference>
<feature type="compositionally biased region" description="Low complexity" evidence="1">
    <location>
        <begin position="34"/>
        <end position="46"/>
    </location>
</feature>
<gene>
    <name evidence="2" type="ORF">ASEP1449_LOCUS191</name>
</gene>
<feature type="region of interest" description="Disordered" evidence="1">
    <location>
        <begin position="82"/>
        <end position="112"/>
    </location>
</feature>
<sequence>MADDEMLLSQDDTRSLWDELSHAESREIQSHRQASAGLIGSSSGGVNHHHAHAPVGVAAATQLRTTFAAALSSAAHVASTAAERAREGYQHLQNQQNQQQHSSSSSQTKYNGMHHSFHDLAEFGLLDPPSASQPSLGRPSARTNLEIDVVGDGSSSSSSNSDALVLKPKQETTTSSTTTTKKETEETKNRGRGNVRGRATRSPHNRNRLRSKRIISDGCDGCGLLAGIKDDVEVVDVGLDTTERTRKKRNRNKNIKYLKCPSEEPVEDQSCSNPGIKCDYTDAPLDKDTTCECTDEGIFLCESIYAPK</sequence>
<feature type="compositionally biased region" description="Basic residues" evidence="1">
    <location>
        <begin position="190"/>
        <end position="205"/>
    </location>
</feature>
<feature type="compositionally biased region" description="Low complexity" evidence="1">
    <location>
        <begin position="90"/>
        <end position="107"/>
    </location>
</feature>
<feature type="region of interest" description="Disordered" evidence="1">
    <location>
        <begin position="18"/>
        <end position="50"/>
    </location>
</feature>